<organism evidence="1">
    <name type="scientific">marine sediment metagenome</name>
    <dbReference type="NCBI Taxonomy" id="412755"/>
    <lineage>
        <taxon>unclassified sequences</taxon>
        <taxon>metagenomes</taxon>
        <taxon>ecological metagenomes</taxon>
    </lineage>
</organism>
<gene>
    <name evidence="1" type="ORF">S03H2_72373</name>
</gene>
<feature type="non-terminal residue" evidence="1">
    <location>
        <position position="62"/>
    </location>
</feature>
<dbReference type="AlphaFoldDB" id="X1K0C2"/>
<protein>
    <submittedName>
        <fullName evidence="1">Uncharacterized protein</fullName>
    </submittedName>
</protein>
<comment type="caution">
    <text evidence="1">The sequence shown here is derived from an EMBL/GenBank/DDBJ whole genome shotgun (WGS) entry which is preliminary data.</text>
</comment>
<feature type="non-terminal residue" evidence="1">
    <location>
        <position position="1"/>
    </location>
</feature>
<reference evidence="1" key="1">
    <citation type="journal article" date="2014" name="Front. Microbiol.">
        <title>High frequency of phylogenetically diverse reductive dehalogenase-homologous genes in deep subseafloor sedimentary metagenomes.</title>
        <authorList>
            <person name="Kawai M."/>
            <person name="Futagami T."/>
            <person name="Toyoda A."/>
            <person name="Takaki Y."/>
            <person name="Nishi S."/>
            <person name="Hori S."/>
            <person name="Arai W."/>
            <person name="Tsubouchi T."/>
            <person name="Morono Y."/>
            <person name="Uchiyama I."/>
            <person name="Ito T."/>
            <person name="Fujiyama A."/>
            <person name="Inagaki F."/>
            <person name="Takami H."/>
        </authorList>
    </citation>
    <scope>NUCLEOTIDE SEQUENCE</scope>
    <source>
        <strain evidence="1">Expedition CK06-06</strain>
    </source>
</reference>
<proteinExistence type="predicted"/>
<name>X1K0C2_9ZZZZ</name>
<accession>X1K0C2</accession>
<evidence type="ECO:0000313" key="1">
    <source>
        <dbReference type="EMBL" id="GAH99942.1"/>
    </source>
</evidence>
<sequence length="62" mass="7434">KKFTGEPNCFGLYPPKQKELRKYFQKILPSDYVIHGKFNFNCNRKWALARAIYKPYGYSKKL</sequence>
<dbReference type="EMBL" id="BARU01048888">
    <property type="protein sequence ID" value="GAH99942.1"/>
    <property type="molecule type" value="Genomic_DNA"/>
</dbReference>